<comment type="caution">
    <text evidence="8">The sequence shown here is derived from an EMBL/GenBank/DDBJ whole genome shotgun (WGS) entry which is preliminary data.</text>
</comment>
<keyword evidence="6" id="KW-0732">Signal</keyword>
<dbReference type="RefSeq" id="WP_378120275.1">
    <property type="nucleotide sequence ID" value="NZ_JBHRTF010000006.1"/>
</dbReference>
<dbReference type="InterPro" id="IPR053138">
    <property type="entry name" value="N-alpha-Ac-DABA_deacetylase"/>
</dbReference>
<dbReference type="PANTHER" id="PTHR37326:SF2">
    <property type="entry name" value="SUCCINYLGLUTAMATE DESUCCINYLASE_ASPARTOACYLASE FAMILY PROTEIN"/>
    <property type="match status" value="1"/>
</dbReference>
<organism evidence="8 9">
    <name type="scientific">Cellvibrio fontiphilus</name>
    <dbReference type="NCBI Taxonomy" id="1815559"/>
    <lineage>
        <taxon>Bacteria</taxon>
        <taxon>Pseudomonadati</taxon>
        <taxon>Pseudomonadota</taxon>
        <taxon>Gammaproteobacteria</taxon>
        <taxon>Cellvibrionales</taxon>
        <taxon>Cellvibrionaceae</taxon>
        <taxon>Cellvibrio</taxon>
    </lineage>
</organism>
<keyword evidence="4" id="KW-0862">Zinc</keyword>
<dbReference type="SUPFAM" id="SSF53187">
    <property type="entry name" value="Zn-dependent exopeptidases"/>
    <property type="match status" value="1"/>
</dbReference>
<evidence type="ECO:0000313" key="9">
    <source>
        <dbReference type="Proteomes" id="UP001595555"/>
    </source>
</evidence>
<dbReference type="EMBL" id="JBHRTF010000006">
    <property type="protein sequence ID" value="MFC3116706.1"/>
    <property type="molecule type" value="Genomic_DNA"/>
</dbReference>
<sequence length="519" mass="54878">MSHHTLKPSPFMRVSLFVGCFAAALSLPLAAQDQRTLPVGTNTGLEAAQHNQIPSSASSLAAASSIAAISSSSISDTESVAMLSSAVSESSAMSVSSTSSASLASSMVSSFSSQSSEPALQRKQDSTPLVQDNQPLAGQVIEAGVALDGAAEPISLSKFILGQEVKPNSSVRLTWSSETAVGGFSEETPILVVNGATPGKTLCLTAAVHGDELNGIEMIRRVVYGIEPANLTGTIIGVPVANIMGFRRNSRYLPDRRDWNRYFPGNTHGSSASRLAHSFFSNVIMHCDALVDIHTGSFHRTNLAQLRADLSDENVAKLAQSFGAIAVLNSRGNPNSLRAAAVRAGIPAVTLEAGEPMAIQSSVVDEGVAAVNTLLAKMGMYGKQKRWTRIAPVYYRSAWVRANQSGILFSKATLGQRVKEDDVLGTVTDPITNARTTIKSPYTGRIIGMALDQVVLPGFAAYHIGIQTPEAILIEESQMSDGAVEEDEEDGDDAGLDPIDEKDEPETGMSKAQDRMADE</sequence>
<feature type="signal peptide" evidence="6">
    <location>
        <begin position="1"/>
        <end position="31"/>
    </location>
</feature>
<evidence type="ECO:0000259" key="7">
    <source>
        <dbReference type="Pfam" id="PF24827"/>
    </source>
</evidence>
<evidence type="ECO:0000256" key="6">
    <source>
        <dbReference type="SAM" id="SignalP"/>
    </source>
</evidence>
<evidence type="ECO:0000256" key="5">
    <source>
        <dbReference type="SAM" id="MobiDB-lite"/>
    </source>
</evidence>
<keyword evidence="9" id="KW-1185">Reference proteome</keyword>
<evidence type="ECO:0000256" key="3">
    <source>
        <dbReference type="ARBA" id="ARBA00022801"/>
    </source>
</evidence>
<evidence type="ECO:0000256" key="1">
    <source>
        <dbReference type="ARBA" id="ARBA00001947"/>
    </source>
</evidence>
<keyword evidence="2" id="KW-0479">Metal-binding</keyword>
<dbReference type="CDD" id="cd06251">
    <property type="entry name" value="M14_ASTE_ASPA-like"/>
    <property type="match status" value="1"/>
</dbReference>
<gene>
    <name evidence="8" type="ORF">ACFODX_14135</name>
</gene>
<dbReference type="PANTHER" id="PTHR37326">
    <property type="entry name" value="BLL3975 PROTEIN"/>
    <property type="match status" value="1"/>
</dbReference>
<evidence type="ECO:0000313" key="8">
    <source>
        <dbReference type="EMBL" id="MFC3116706.1"/>
    </source>
</evidence>
<dbReference type="Pfam" id="PF24827">
    <property type="entry name" value="AstE_AspA_cat"/>
    <property type="match status" value="1"/>
</dbReference>
<feature type="domain" description="Succinylglutamate desuccinylase/Aspartoacylase catalytic" evidence="7">
    <location>
        <begin position="198"/>
        <end position="376"/>
    </location>
</feature>
<feature type="compositionally biased region" description="Acidic residues" evidence="5">
    <location>
        <begin position="483"/>
        <end position="506"/>
    </location>
</feature>
<proteinExistence type="predicted"/>
<reference evidence="9" key="1">
    <citation type="journal article" date="2019" name="Int. J. Syst. Evol. Microbiol.">
        <title>The Global Catalogue of Microorganisms (GCM) 10K type strain sequencing project: providing services to taxonomists for standard genome sequencing and annotation.</title>
        <authorList>
            <consortium name="The Broad Institute Genomics Platform"/>
            <consortium name="The Broad Institute Genome Sequencing Center for Infectious Disease"/>
            <person name="Wu L."/>
            <person name="Ma J."/>
        </authorList>
    </citation>
    <scope>NUCLEOTIDE SEQUENCE [LARGE SCALE GENOMIC DNA]</scope>
    <source>
        <strain evidence="9">KCTC 52237</strain>
    </source>
</reference>
<protein>
    <submittedName>
        <fullName evidence="8">Succinylglutamate desuccinylase/aspartoacylase family protein</fullName>
    </submittedName>
</protein>
<evidence type="ECO:0000256" key="4">
    <source>
        <dbReference type="ARBA" id="ARBA00022833"/>
    </source>
</evidence>
<dbReference type="Proteomes" id="UP001595555">
    <property type="component" value="Unassembled WGS sequence"/>
</dbReference>
<accession>A0ABV7FIV1</accession>
<feature type="region of interest" description="Disordered" evidence="5">
    <location>
        <begin position="477"/>
        <end position="519"/>
    </location>
</feature>
<dbReference type="InterPro" id="IPR055438">
    <property type="entry name" value="AstE_AspA_cat"/>
</dbReference>
<keyword evidence="3" id="KW-0378">Hydrolase</keyword>
<comment type="cofactor">
    <cofactor evidence="1">
        <name>Zn(2+)</name>
        <dbReference type="ChEBI" id="CHEBI:29105"/>
    </cofactor>
</comment>
<name>A0ABV7FIV1_9GAMM</name>
<dbReference type="Gene3D" id="3.40.630.10">
    <property type="entry name" value="Zn peptidases"/>
    <property type="match status" value="1"/>
</dbReference>
<feature type="chain" id="PRO_5045101484" evidence="6">
    <location>
        <begin position="32"/>
        <end position="519"/>
    </location>
</feature>
<evidence type="ECO:0000256" key="2">
    <source>
        <dbReference type="ARBA" id="ARBA00022723"/>
    </source>
</evidence>